<evidence type="ECO:0000256" key="4">
    <source>
        <dbReference type="ARBA" id="ARBA00038314"/>
    </source>
</evidence>
<keyword evidence="2" id="KW-0808">Transferase</keyword>
<comment type="similarity">
    <text evidence="4">Belongs to the class I-like SAM-binding methyltransferase superfamily.</text>
</comment>
<dbReference type="PANTHER" id="PTHR35897:SF1">
    <property type="entry name" value="METHYLTRANSFERASE AUSD"/>
    <property type="match status" value="1"/>
</dbReference>
<sequence length="304" mass="33631">MSHIQSWAYIPPLDSPFPDDGELDFLRSQTGIENIQELKQHVSEIQAEAYKIYPYPCIRGFDFLKARILRIPAYTQALNLLKGSSDAIYLEVGACFGVDVRKVHADGVPADNIVATELFTELWEIGHKLFKSTQATFPITFIPGDLFDEAFLSSQFQVLSQPRPDLPARSITSLSPLRGNVSVIHISYVFHVLSKERQIILVHKLASLLSPAPGSMILGCQLGANQEGHHVFFQDRSEAARLAGGITSFCYTEESWRRLWEGAFPAGTVQVNTHLDTGDTAGVISSLGEASEEEGVLVWSVTRL</sequence>
<dbReference type="RefSeq" id="XP_037215480.1">
    <property type="nucleotide sequence ID" value="XM_037368554.1"/>
</dbReference>
<dbReference type="AlphaFoldDB" id="A0A8H6S759"/>
<organism evidence="5 6">
    <name type="scientific">Mycena indigotica</name>
    <dbReference type="NCBI Taxonomy" id="2126181"/>
    <lineage>
        <taxon>Eukaryota</taxon>
        <taxon>Fungi</taxon>
        <taxon>Dikarya</taxon>
        <taxon>Basidiomycota</taxon>
        <taxon>Agaricomycotina</taxon>
        <taxon>Agaricomycetes</taxon>
        <taxon>Agaricomycetidae</taxon>
        <taxon>Agaricales</taxon>
        <taxon>Marasmiineae</taxon>
        <taxon>Mycenaceae</taxon>
        <taxon>Mycena</taxon>
    </lineage>
</organism>
<accession>A0A8H6S759</accession>
<keyword evidence="6" id="KW-1185">Reference proteome</keyword>
<dbReference type="GeneID" id="59351070"/>
<evidence type="ECO:0000256" key="1">
    <source>
        <dbReference type="ARBA" id="ARBA00005179"/>
    </source>
</evidence>
<dbReference type="InterPro" id="IPR051654">
    <property type="entry name" value="Meroterpenoid_MTases"/>
</dbReference>
<dbReference type="Gene3D" id="3.40.50.150">
    <property type="entry name" value="Vaccinia Virus protein VP39"/>
    <property type="match status" value="1"/>
</dbReference>
<comment type="caution">
    <text evidence="5">The sequence shown here is derived from an EMBL/GenBank/DDBJ whole genome shotgun (WGS) entry which is preliminary data.</text>
</comment>
<evidence type="ECO:0000313" key="5">
    <source>
        <dbReference type="EMBL" id="KAF7293052.1"/>
    </source>
</evidence>
<dbReference type="OrthoDB" id="2094832at2759"/>
<protein>
    <submittedName>
        <fullName evidence="5">Uncharacterized protein</fullName>
    </submittedName>
</protein>
<evidence type="ECO:0000256" key="3">
    <source>
        <dbReference type="ARBA" id="ARBA00022691"/>
    </source>
</evidence>
<dbReference type="PANTHER" id="PTHR35897">
    <property type="entry name" value="METHYLTRANSFERASE AUSD"/>
    <property type="match status" value="1"/>
</dbReference>
<proteinExistence type="inferred from homology"/>
<reference evidence="5" key="1">
    <citation type="submission" date="2020-05" db="EMBL/GenBank/DDBJ databases">
        <title>Mycena genomes resolve the evolution of fungal bioluminescence.</title>
        <authorList>
            <person name="Tsai I.J."/>
        </authorList>
    </citation>
    <scope>NUCLEOTIDE SEQUENCE</scope>
    <source>
        <strain evidence="5">171206Taipei</strain>
    </source>
</reference>
<evidence type="ECO:0000313" key="6">
    <source>
        <dbReference type="Proteomes" id="UP000636479"/>
    </source>
</evidence>
<evidence type="ECO:0000256" key="2">
    <source>
        <dbReference type="ARBA" id="ARBA00022679"/>
    </source>
</evidence>
<keyword evidence="3" id="KW-0949">S-adenosyl-L-methionine</keyword>
<gene>
    <name evidence="5" type="ORF">MIND_01204600</name>
</gene>
<name>A0A8H6S759_9AGAR</name>
<dbReference type="SUPFAM" id="SSF53335">
    <property type="entry name" value="S-adenosyl-L-methionine-dependent methyltransferases"/>
    <property type="match status" value="1"/>
</dbReference>
<dbReference type="InterPro" id="IPR029063">
    <property type="entry name" value="SAM-dependent_MTases_sf"/>
</dbReference>
<dbReference type="EMBL" id="JACAZF010000011">
    <property type="protein sequence ID" value="KAF7293052.1"/>
    <property type="molecule type" value="Genomic_DNA"/>
</dbReference>
<comment type="pathway">
    <text evidence="1">Secondary metabolite biosynthesis.</text>
</comment>
<dbReference type="GO" id="GO:0016740">
    <property type="term" value="F:transferase activity"/>
    <property type="evidence" value="ECO:0007669"/>
    <property type="project" value="UniProtKB-KW"/>
</dbReference>
<dbReference type="Proteomes" id="UP000636479">
    <property type="component" value="Unassembled WGS sequence"/>
</dbReference>